<evidence type="ECO:0000313" key="3">
    <source>
        <dbReference type="Proteomes" id="UP000266673"/>
    </source>
</evidence>
<dbReference type="Proteomes" id="UP000266673">
    <property type="component" value="Unassembled WGS sequence"/>
</dbReference>
<dbReference type="EMBL" id="QKWP01000006">
    <property type="protein sequence ID" value="RIB30709.1"/>
    <property type="molecule type" value="Genomic_DNA"/>
</dbReference>
<name>A0A397WAR1_9GLOM</name>
<feature type="signal peptide" evidence="1">
    <location>
        <begin position="1"/>
        <end position="20"/>
    </location>
</feature>
<evidence type="ECO:0000256" key="1">
    <source>
        <dbReference type="SAM" id="SignalP"/>
    </source>
</evidence>
<keyword evidence="1" id="KW-0732">Signal</keyword>
<sequence>MKSTLFIILLFLFMTVEVYSKIIKQIKTMDLVSLPIVITKDKHDPNNYIVKSQWFGFGHSDDEKVTHILTCQENSVKIKHTHQVKNFSDYEAYYEIKVPKDTDIVNCERSMEMFDGEFLGYSTFSFRHKS</sequence>
<accession>A0A397WAR1</accession>
<comment type="caution">
    <text evidence="2">The sequence shown here is derived from an EMBL/GenBank/DDBJ whole genome shotgun (WGS) entry which is preliminary data.</text>
</comment>
<evidence type="ECO:0000313" key="2">
    <source>
        <dbReference type="EMBL" id="RIB30709.1"/>
    </source>
</evidence>
<gene>
    <name evidence="2" type="ORF">C2G38_2052842</name>
</gene>
<reference evidence="2 3" key="1">
    <citation type="submission" date="2018-06" db="EMBL/GenBank/DDBJ databases">
        <title>Comparative genomics reveals the genomic features of Rhizophagus irregularis, R. cerebriforme, R. diaphanum and Gigaspora rosea, and their symbiotic lifestyle signature.</title>
        <authorList>
            <person name="Morin E."/>
            <person name="San Clemente H."/>
            <person name="Chen E.C.H."/>
            <person name="De La Providencia I."/>
            <person name="Hainaut M."/>
            <person name="Kuo A."/>
            <person name="Kohler A."/>
            <person name="Murat C."/>
            <person name="Tang N."/>
            <person name="Roy S."/>
            <person name="Loubradou J."/>
            <person name="Henrissat B."/>
            <person name="Grigoriev I.V."/>
            <person name="Corradi N."/>
            <person name="Roux C."/>
            <person name="Martin F.M."/>
        </authorList>
    </citation>
    <scope>NUCLEOTIDE SEQUENCE [LARGE SCALE GENOMIC DNA]</scope>
    <source>
        <strain evidence="2 3">DAOM 194757</strain>
    </source>
</reference>
<dbReference type="OrthoDB" id="2386091at2759"/>
<proteinExistence type="predicted"/>
<feature type="chain" id="PRO_5017374201" evidence="1">
    <location>
        <begin position="21"/>
        <end position="130"/>
    </location>
</feature>
<protein>
    <submittedName>
        <fullName evidence="2">Uncharacterized protein</fullName>
    </submittedName>
</protein>
<organism evidence="2 3">
    <name type="scientific">Gigaspora rosea</name>
    <dbReference type="NCBI Taxonomy" id="44941"/>
    <lineage>
        <taxon>Eukaryota</taxon>
        <taxon>Fungi</taxon>
        <taxon>Fungi incertae sedis</taxon>
        <taxon>Mucoromycota</taxon>
        <taxon>Glomeromycotina</taxon>
        <taxon>Glomeromycetes</taxon>
        <taxon>Diversisporales</taxon>
        <taxon>Gigasporaceae</taxon>
        <taxon>Gigaspora</taxon>
    </lineage>
</organism>
<dbReference type="AlphaFoldDB" id="A0A397WAR1"/>
<keyword evidence="3" id="KW-1185">Reference proteome</keyword>